<evidence type="ECO:0000313" key="1">
    <source>
        <dbReference type="EMBL" id="MCI01006.1"/>
    </source>
</evidence>
<sequence>MSVGICLVVEVDGKAVLIVELLRLGWVSNIVGDGGGRLDMGTSSISLGKIALLVEEGNRKW</sequence>
<proteinExistence type="predicted"/>
<name>A0A392NPK0_9FABA</name>
<evidence type="ECO:0000313" key="2">
    <source>
        <dbReference type="Proteomes" id="UP000265520"/>
    </source>
</evidence>
<reference evidence="1 2" key="1">
    <citation type="journal article" date="2018" name="Front. Plant Sci.">
        <title>Red Clover (Trifolium pratense) and Zigzag Clover (T. medium) - A Picture of Genomic Similarities and Differences.</title>
        <authorList>
            <person name="Dluhosova J."/>
            <person name="Istvanek J."/>
            <person name="Nedelnik J."/>
            <person name="Repkova J."/>
        </authorList>
    </citation>
    <scope>NUCLEOTIDE SEQUENCE [LARGE SCALE GENOMIC DNA]</scope>
    <source>
        <strain evidence="2">cv. 10/8</strain>
        <tissue evidence="1">Leaf</tissue>
    </source>
</reference>
<dbReference type="AlphaFoldDB" id="A0A392NPK0"/>
<keyword evidence="2" id="KW-1185">Reference proteome</keyword>
<protein>
    <submittedName>
        <fullName evidence="1">Uncharacterized protein</fullName>
    </submittedName>
</protein>
<comment type="caution">
    <text evidence="1">The sequence shown here is derived from an EMBL/GenBank/DDBJ whole genome shotgun (WGS) entry which is preliminary data.</text>
</comment>
<organism evidence="1 2">
    <name type="scientific">Trifolium medium</name>
    <dbReference type="NCBI Taxonomy" id="97028"/>
    <lineage>
        <taxon>Eukaryota</taxon>
        <taxon>Viridiplantae</taxon>
        <taxon>Streptophyta</taxon>
        <taxon>Embryophyta</taxon>
        <taxon>Tracheophyta</taxon>
        <taxon>Spermatophyta</taxon>
        <taxon>Magnoliopsida</taxon>
        <taxon>eudicotyledons</taxon>
        <taxon>Gunneridae</taxon>
        <taxon>Pentapetalae</taxon>
        <taxon>rosids</taxon>
        <taxon>fabids</taxon>
        <taxon>Fabales</taxon>
        <taxon>Fabaceae</taxon>
        <taxon>Papilionoideae</taxon>
        <taxon>50 kb inversion clade</taxon>
        <taxon>NPAAA clade</taxon>
        <taxon>Hologalegina</taxon>
        <taxon>IRL clade</taxon>
        <taxon>Trifolieae</taxon>
        <taxon>Trifolium</taxon>
    </lineage>
</organism>
<dbReference type="Proteomes" id="UP000265520">
    <property type="component" value="Unassembled WGS sequence"/>
</dbReference>
<dbReference type="EMBL" id="LXQA010044931">
    <property type="protein sequence ID" value="MCI01006.1"/>
    <property type="molecule type" value="Genomic_DNA"/>
</dbReference>
<accession>A0A392NPK0</accession>